<dbReference type="EMBL" id="MAPZ01000014">
    <property type="protein sequence ID" value="OBY11411.1"/>
    <property type="molecule type" value="Genomic_DNA"/>
</dbReference>
<dbReference type="Proteomes" id="UP000092714">
    <property type="component" value="Unassembled WGS sequence"/>
</dbReference>
<dbReference type="eggNOG" id="ENOG502ZRP7">
    <property type="taxonomic scope" value="Bacteria"/>
</dbReference>
<organism evidence="1 2">
    <name type="scientific">Clostridium paraputrificum</name>
    <dbReference type="NCBI Taxonomy" id="29363"/>
    <lineage>
        <taxon>Bacteria</taxon>
        <taxon>Bacillati</taxon>
        <taxon>Bacillota</taxon>
        <taxon>Clostridia</taxon>
        <taxon>Eubacteriales</taxon>
        <taxon>Clostridiaceae</taxon>
        <taxon>Clostridium</taxon>
    </lineage>
</organism>
<dbReference type="RefSeq" id="WP_027097878.1">
    <property type="nucleotide sequence ID" value="NZ_CABHIH010000001.1"/>
</dbReference>
<accession>A0A174UZZ3</accession>
<gene>
    <name evidence="1" type="ORF">CP373A1_05520</name>
</gene>
<protein>
    <submittedName>
        <fullName evidence="1">Uncharacterized protein</fullName>
    </submittedName>
</protein>
<proteinExistence type="predicted"/>
<reference evidence="1 2" key="1">
    <citation type="submission" date="2016-06" db="EMBL/GenBank/DDBJ databases">
        <authorList>
            <person name="Kjaerup R.B."/>
            <person name="Dalgaard T.S."/>
            <person name="Juul-Madsen H.R."/>
        </authorList>
    </citation>
    <scope>NUCLEOTIDE SEQUENCE [LARGE SCALE GENOMIC DNA]</scope>
    <source>
        <strain evidence="1 2">373-A1</strain>
    </source>
</reference>
<dbReference type="GeneID" id="42775708"/>
<evidence type="ECO:0000313" key="1">
    <source>
        <dbReference type="EMBL" id="OBY11411.1"/>
    </source>
</evidence>
<dbReference type="OrthoDB" id="1932992at2"/>
<sequence length="63" mass="7528">MELRIQVKGKNEPIVFKGDRIDVLDFQMNGVKYKQIRYFRKGFSKSEYIDESLIKRITEVKNS</sequence>
<dbReference type="AlphaFoldDB" id="A0A174UZZ3"/>
<comment type="caution">
    <text evidence="1">The sequence shown here is derived from an EMBL/GenBank/DDBJ whole genome shotgun (WGS) entry which is preliminary data.</text>
</comment>
<name>A0A174UZZ3_9CLOT</name>
<evidence type="ECO:0000313" key="2">
    <source>
        <dbReference type="Proteomes" id="UP000092714"/>
    </source>
</evidence>
<keyword evidence="2" id="KW-1185">Reference proteome</keyword>